<dbReference type="PIRSF" id="PIRSF037511">
    <property type="entry name" value="Transl_init_SUI1_pro"/>
    <property type="match status" value="1"/>
</dbReference>
<evidence type="ECO:0000259" key="4">
    <source>
        <dbReference type="PROSITE" id="PS50296"/>
    </source>
</evidence>
<evidence type="ECO:0000256" key="2">
    <source>
        <dbReference type="ARBA" id="ARBA00022845"/>
    </source>
</evidence>
<dbReference type="Pfam" id="PF01253">
    <property type="entry name" value="SUI1"/>
    <property type="match status" value="1"/>
</dbReference>
<dbReference type="NCBIfam" id="NF006536">
    <property type="entry name" value="PRK09019.1"/>
    <property type="match status" value="1"/>
</dbReference>
<dbReference type="EMBL" id="BSPQ01000002">
    <property type="protein sequence ID" value="GLS89764.1"/>
    <property type="molecule type" value="Genomic_DNA"/>
</dbReference>
<protein>
    <submittedName>
        <fullName evidence="5">Translation initiation factor</fullName>
    </submittedName>
</protein>
<evidence type="ECO:0000313" key="5">
    <source>
        <dbReference type="EMBL" id="GLS89764.1"/>
    </source>
</evidence>
<dbReference type="PROSITE" id="PS50296">
    <property type="entry name" value="SUI1"/>
    <property type="match status" value="1"/>
</dbReference>
<proteinExistence type="inferred from homology"/>
<evidence type="ECO:0000313" key="6">
    <source>
        <dbReference type="Proteomes" id="UP001157353"/>
    </source>
</evidence>
<dbReference type="InterPro" id="IPR005872">
    <property type="entry name" value="SUI1_arc_bac"/>
</dbReference>
<dbReference type="NCBIfam" id="TIGR01158">
    <property type="entry name" value="SUI1_rel"/>
    <property type="match status" value="1"/>
</dbReference>
<evidence type="ECO:0000256" key="1">
    <source>
        <dbReference type="ARBA" id="ARBA00005422"/>
    </source>
</evidence>
<keyword evidence="2" id="KW-0810">Translation regulation</keyword>
<dbReference type="SUPFAM" id="SSF55159">
    <property type="entry name" value="eIF1-like"/>
    <property type="match status" value="1"/>
</dbReference>
<dbReference type="GO" id="GO:0003743">
    <property type="term" value="F:translation initiation factor activity"/>
    <property type="evidence" value="ECO:0007669"/>
    <property type="project" value="UniProtKB-KW"/>
</dbReference>
<reference evidence="6" key="1">
    <citation type="journal article" date="2019" name="Int. J. Syst. Evol. Microbiol.">
        <title>The Global Catalogue of Microorganisms (GCM) 10K type strain sequencing project: providing services to taxonomists for standard genome sequencing and annotation.</title>
        <authorList>
            <consortium name="The Broad Institute Genomics Platform"/>
            <consortium name="The Broad Institute Genome Sequencing Center for Infectious Disease"/>
            <person name="Wu L."/>
            <person name="Ma J."/>
        </authorList>
    </citation>
    <scope>NUCLEOTIDE SEQUENCE [LARGE SCALE GENOMIC DNA]</scope>
    <source>
        <strain evidence="6">NBRC 103166</strain>
    </source>
</reference>
<dbReference type="Gene3D" id="3.30.780.10">
    <property type="entry name" value="SUI1-like domain"/>
    <property type="match status" value="1"/>
</dbReference>
<evidence type="ECO:0000256" key="3">
    <source>
        <dbReference type="ARBA" id="ARBA00022917"/>
    </source>
</evidence>
<sequence>MDLSGLNLVYSTDGGKIEQPKEKKIAPESDGIIRLHRETKGRKGKGVTLIKGLQLDEKALKALAKDIKKRTGTGGAVKDFVIEIQGEQREIIKTLLEKKGYTVKLAGS</sequence>
<dbReference type="CDD" id="cd11567">
    <property type="entry name" value="YciH_like"/>
    <property type="match status" value="1"/>
</dbReference>
<keyword evidence="6" id="KW-1185">Reference proteome</keyword>
<name>A0ABQ6DX81_9GAMM</name>
<dbReference type="InterPro" id="IPR050318">
    <property type="entry name" value="DENR/SUI1_TIF"/>
</dbReference>
<dbReference type="PANTHER" id="PTHR12789:SF0">
    <property type="entry name" value="DENSITY-REGULATED PROTEIN"/>
    <property type="match status" value="1"/>
</dbReference>
<dbReference type="InterPro" id="IPR036877">
    <property type="entry name" value="SUI1_dom_sf"/>
</dbReference>
<dbReference type="RefSeq" id="WP_284202893.1">
    <property type="nucleotide sequence ID" value="NZ_BSPQ01000002.1"/>
</dbReference>
<feature type="domain" description="SUI1" evidence="4">
    <location>
        <begin position="37"/>
        <end position="100"/>
    </location>
</feature>
<comment type="similarity">
    <text evidence="1">Belongs to the SUI1 family.</text>
</comment>
<keyword evidence="3" id="KW-0648">Protein biosynthesis</keyword>
<accession>A0ABQ6DX81</accession>
<keyword evidence="5" id="KW-0396">Initiation factor</keyword>
<gene>
    <name evidence="5" type="primary">yciH</name>
    <name evidence="5" type="ORF">GCM10007916_08310</name>
</gene>
<organism evidence="5 6">
    <name type="scientific">Psychromonas marina</name>
    <dbReference type="NCBI Taxonomy" id="88364"/>
    <lineage>
        <taxon>Bacteria</taxon>
        <taxon>Pseudomonadati</taxon>
        <taxon>Pseudomonadota</taxon>
        <taxon>Gammaproteobacteria</taxon>
        <taxon>Alteromonadales</taxon>
        <taxon>Psychromonadaceae</taxon>
        <taxon>Psychromonas</taxon>
    </lineage>
</organism>
<dbReference type="PANTHER" id="PTHR12789">
    <property type="entry name" value="DENSITY-REGULATED PROTEIN HOMOLOG"/>
    <property type="match status" value="1"/>
</dbReference>
<comment type="caution">
    <text evidence="5">The sequence shown here is derived from an EMBL/GenBank/DDBJ whole genome shotgun (WGS) entry which is preliminary data.</text>
</comment>
<dbReference type="Proteomes" id="UP001157353">
    <property type="component" value="Unassembled WGS sequence"/>
</dbReference>
<dbReference type="InterPro" id="IPR001950">
    <property type="entry name" value="SUI1"/>
</dbReference>